<dbReference type="Proteomes" id="UP001589890">
    <property type="component" value="Unassembled WGS sequence"/>
</dbReference>
<proteinExistence type="predicted"/>
<protein>
    <submittedName>
        <fullName evidence="1">Uncharacterized protein</fullName>
    </submittedName>
</protein>
<evidence type="ECO:0000313" key="2">
    <source>
        <dbReference type="Proteomes" id="UP001589890"/>
    </source>
</evidence>
<dbReference type="EMBL" id="JBHLTC010000039">
    <property type="protein sequence ID" value="MFC0628544.1"/>
    <property type="molecule type" value="Genomic_DNA"/>
</dbReference>
<keyword evidence="2" id="KW-1185">Reference proteome</keyword>
<name>A0ABV6QV83_9ACTN</name>
<organism evidence="1 2">
    <name type="scientific">Kribbella deserti</name>
    <dbReference type="NCBI Taxonomy" id="1926257"/>
    <lineage>
        <taxon>Bacteria</taxon>
        <taxon>Bacillati</taxon>
        <taxon>Actinomycetota</taxon>
        <taxon>Actinomycetes</taxon>
        <taxon>Propionibacteriales</taxon>
        <taxon>Kribbellaceae</taxon>
        <taxon>Kribbella</taxon>
    </lineage>
</organism>
<dbReference type="RefSeq" id="WP_380055005.1">
    <property type="nucleotide sequence ID" value="NZ_JBHLTC010000039.1"/>
</dbReference>
<evidence type="ECO:0000313" key="1">
    <source>
        <dbReference type="EMBL" id="MFC0628544.1"/>
    </source>
</evidence>
<comment type="caution">
    <text evidence="1">The sequence shown here is derived from an EMBL/GenBank/DDBJ whole genome shotgun (WGS) entry which is preliminary data.</text>
</comment>
<reference evidence="1 2" key="1">
    <citation type="submission" date="2024-09" db="EMBL/GenBank/DDBJ databases">
        <authorList>
            <person name="Sun Q."/>
            <person name="Mori K."/>
        </authorList>
    </citation>
    <scope>NUCLEOTIDE SEQUENCE [LARGE SCALE GENOMIC DNA]</scope>
    <source>
        <strain evidence="1 2">CGMCC 1.15906</strain>
    </source>
</reference>
<gene>
    <name evidence="1" type="ORF">ACFFGN_31030</name>
</gene>
<accession>A0ABV6QV83</accession>
<sequence>MERSLMDVGAVMQAVADRIDTIDNLRVYAYPPDTVNPPAAVVSYPAEYEFDATYGRGMDRISDLPVVVLIGKVSDRTSRDKVAQYVNGTGTASLKAVIESGTYTAFDTVRVASVSFDIIAVAGVEYLGATFILDIAGQGEV</sequence>